<keyword evidence="1" id="KW-0285">Flavoprotein</keyword>
<keyword evidence="6" id="KW-0560">Oxidoreductase</keyword>
<keyword evidence="7" id="KW-1185">Reference proteome</keyword>
<dbReference type="Pfam" id="PF13450">
    <property type="entry name" value="NAD_binding_8"/>
    <property type="match status" value="1"/>
</dbReference>
<dbReference type="RefSeq" id="WP_307260813.1">
    <property type="nucleotide sequence ID" value="NZ_JAUSVL010000001.1"/>
</dbReference>
<evidence type="ECO:0000256" key="1">
    <source>
        <dbReference type="ARBA" id="ARBA00022630"/>
    </source>
</evidence>
<name>A0AAE3VF66_9BACT</name>
<dbReference type="Proteomes" id="UP001238163">
    <property type="component" value="Unassembled WGS sequence"/>
</dbReference>
<dbReference type="EC" id="1.3.99.23" evidence="6"/>
<comment type="caution">
    <text evidence="6">The sequence shown here is derived from an EMBL/GenBank/DDBJ whole genome shotgun (WGS) entry which is preliminary data.</text>
</comment>
<dbReference type="PANTHER" id="PTHR46091">
    <property type="entry name" value="BLR7054 PROTEIN"/>
    <property type="match status" value="1"/>
</dbReference>
<dbReference type="GO" id="GO:0051786">
    <property type="term" value="F:all-trans-retinol 13,14-reductase activity"/>
    <property type="evidence" value="ECO:0007669"/>
    <property type="project" value="UniProtKB-EC"/>
</dbReference>
<dbReference type="InterPro" id="IPR052206">
    <property type="entry name" value="Retinol_saturase"/>
</dbReference>
<dbReference type="InterPro" id="IPR036188">
    <property type="entry name" value="FAD/NAD-bd_sf"/>
</dbReference>
<organism evidence="6 7">
    <name type="scientific">Oligosphaera ethanolica</name>
    <dbReference type="NCBI Taxonomy" id="760260"/>
    <lineage>
        <taxon>Bacteria</taxon>
        <taxon>Pseudomonadati</taxon>
        <taxon>Lentisphaerota</taxon>
        <taxon>Oligosphaeria</taxon>
        <taxon>Oligosphaerales</taxon>
        <taxon>Oligosphaeraceae</taxon>
        <taxon>Oligosphaera</taxon>
    </lineage>
</organism>
<keyword evidence="4" id="KW-0521">NADP</keyword>
<sequence length="500" mass="55522">MSHSSSAAHEALVVGSGASGLTIALLLAKTGRKVTLIEQQASIGGYLRRFTRKGLRFDTGFHFTAGFDDVMPQILQVLDLERDVIPSPMHSALYLHESGRRLEPPATGLSELAEYLADIFPDDAPAIRRYYQLEQQIVAETPLFNLHNTEQMLAPQLSSYDAITLQEYFAEQHFHSSELPAVLGIMAFCHGTPPQEIPLGQHCRISCGLNRHLSRVEHGGDAFLNGFHRELKRHGVTIRTNTTIDKMLSFTADQRCREVLLSTGETLATDTIFFAVHPECYLPLFPEALLTPSTRRRFGKYQDTCSFFAIYGRLDHEQPPKQELLQYISSNDLNAVLGPGANAYGTGMVTSSERDAQGKKHTTLTAFRNMHLDEFKARCGITSLQQRHSQKYLDTKQQITAEIVADILRVYPQYAQALTVLDSATPLTFLRYSPPRGSAYGVRIKMSESRLAGRLPVNNCFALGHHAIMPGILGSILGAFLTFRLAAGEEQYNAVVANAR</sequence>
<evidence type="ECO:0000256" key="5">
    <source>
        <dbReference type="ARBA" id="ARBA00023027"/>
    </source>
</evidence>
<dbReference type="SUPFAM" id="SSF51905">
    <property type="entry name" value="FAD/NAD(P)-binding domain"/>
    <property type="match status" value="1"/>
</dbReference>
<evidence type="ECO:0000313" key="6">
    <source>
        <dbReference type="EMBL" id="MDQ0289394.1"/>
    </source>
</evidence>
<accession>A0AAE3VF66</accession>
<keyword evidence="5" id="KW-0520">NAD</keyword>
<evidence type="ECO:0000313" key="7">
    <source>
        <dbReference type="Proteomes" id="UP001238163"/>
    </source>
</evidence>
<reference evidence="6" key="1">
    <citation type="submission" date="2023-07" db="EMBL/GenBank/DDBJ databases">
        <title>Genomic Encyclopedia of Type Strains, Phase IV (KMG-IV): sequencing the most valuable type-strain genomes for metagenomic binning, comparative biology and taxonomic classification.</title>
        <authorList>
            <person name="Goeker M."/>
        </authorList>
    </citation>
    <scope>NUCLEOTIDE SEQUENCE</scope>
    <source>
        <strain evidence="6">DSM 24202</strain>
    </source>
</reference>
<dbReference type="PANTHER" id="PTHR46091:SF3">
    <property type="entry name" value="AMINE OXIDASE DOMAIN-CONTAINING PROTEIN"/>
    <property type="match status" value="1"/>
</dbReference>
<evidence type="ECO:0000256" key="2">
    <source>
        <dbReference type="ARBA" id="ARBA00022729"/>
    </source>
</evidence>
<proteinExistence type="predicted"/>
<keyword evidence="3" id="KW-0274">FAD</keyword>
<protein>
    <submittedName>
        <fullName evidence="6">All-trans-retinol 13,14-reductase</fullName>
        <ecNumber evidence="6">1.3.99.23</ecNumber>
    </submittedName>
</protein>
<dbReference type="AlphaFoldDB" id="A0AAE3VF66"/>
<dbReference type="Gene3D" id="3.50.50.60">
    <property type="entry name" value="FAD/NAD(P)-binding domain"/>
    <property type="match status" value="1"/>
</dbReference>
<gene>
    <name evidence="6" type="ORF">J3R75_001501</name>
</gene>
<evidence type="ECO:0000256" key="4">
    <source>
        <dbReference type="ARBA" id="ARBA00022857"/>
    </source>
</evidence>
<dbReference type="EMBL" id="JAUSVL010000001">
    <property type="protein sequence ID" value="MDQ0289394.1"/>
    <property type="molecule type" value="Genomic_DNA"/>
</dbReference>
<keyword evidence="2" id="KW-0732">Signal</keyword>
<evidence type="ECO:0000256" key="3">
    <source>
        <dbReference type="ARBA" id="ARBA00022827"/>
    </source>
</evidence>